<evidence type="ECO:0008006" key="4">
    <source>
        <dbReference type="Google" id="ProtNLM"/>
    </source>
</evidence>
<gene>
    <name evidence="2" type="ORF">Pcinc_001603</name>
    <name evidence="1" type="ORF">Pcinc_007422</name>
</gene>
<dbReference type="AlphaFoldDB" id="A0AAE1G9I1"/>
<evidence type="ECO:0000313" key="3">
    <source>
        <dbReference type="Proteomes" id="UP001286313"/>
    </source>
</evidence>
<evidence type="ECO:0000313" key="2">
    <source>
        <dbReference type="EMBL" id="KAK3894625.1"/>
    </source>
</evidence>
<sequence>MRTGSVVGVSGWGNIDMGSDGRTLQVPCSVVVQHITIQQPQNIMSLLPLPLPPVPPVIAWKKSGVMGSVGLGEGGRTCCSRVSLTPSRHWDAPPSPSSSPLPHELLRCPQSVPILSKQTLQGSRWEEEDFPTLSDSPTVHDVTHSENRTWFSLENRYEDINSFDNYNKVYDYTYEYPVSALTPPDREGEQRRNNTGWYSISKDRTRLTLPRITRTEEGLYSCEITKQAGSTRRIFRVDALAQ</sequence>
<dbReference type="InterPro" id="IPR013783">
    <property type="entry name" value="Ig-like_fold"/>
</dbReference>
<dbReference type="Gene3D" id="2.60.40.10">
    <property type="entry name" value="Immunoglobulins"/>
    <property type="match status" value="1"/>
</dbReference>
<protein>
    <recommendedName>
        <fullName evidence="4">Ig-like domain-containing protein</fullName>
    </recommendedName>
</protein>
<dbReference type="EMBL" id="JAWQEG010000543">
    <property type="protein sequence ID" value="KAK3888570.1"/>
    <property type="molecule type" value="Genomic_DNA"/>
</dbReference>
<dbReference type="InterPro" id="IPR036179">
    <property type="entry name" value="Ig-like_dom_sf"/>
</dbReference>
<dbReference type="EMBL" id="JAWQEG010000102">
    <property type="protein sequence ID" value="KAK3894625.1"/>
    <property type="molecule type" value="Genomic_DNA"/>
</dbReference>
<proteinExistence type="predicted"/>
<dbReference type="Proteomes" id="UP001286313">
    <property type="component" value="Unassembled WGS sequence"/>
</dbReference>
<keyword evidence="3" id="KW-1185">Reference proteome</keyword>
<reference evidence="1" key="1">
    <citation type="submission" date="2023-10" db="EMBL/GenBank/DDBJ databases">
        <title>Genome assemblies of two species of porcelain crab, Petrolisthes cinctipes and Petrolisthes manimaculis (Anomura: Porcellanidae).</title>
        <authorList>
            <person name="Angst P."/>
        </authorList>
    </citation>
    <scope>NUCLEOTIDE SEQUENCE</scope>
    <source>
        <strain evidence="1">PB745_01</strain>
        <tissue evidence="1">Gill</tissue>
    </source>
</reference>
<comment type="caution">
    <text evidence="1">The sequence shown here is derived from an EMBL/GenBank/DDBJ whole genome shotgun (WGS) entry which is preliminary data.</text>
</comment>
<accession>A0AAE1G9I1</accession>
<evidence type="ECO:0000313" key="1">
    <source>
        <dbReference type="EMBL" id="KAK3888570.1"/>
    </source>
</evidence>
<organism evidence="1 3">
    <name type="scientific">Petrolisthes cinctipes</name>
    <name type="common">Flat porcelain crab</name>
    <dbReference type="NCBI Taxonomy" id="88211"/>
    <lineage>
        <taxon>Eukaryota</taxon>
        <taxon>Metazoa</taxon>
        <taxon>Ecdysozoa</taxon>
        <taxon>Arthropoda</taxon>
        <taxon>Crustacea</taxon>
        <taxon>Multicrustacea</taxon>
        <taxon>Malacostraca</taxon>
        <taxon>Eumalacostraca</taxon>
        <taxon>Eucarida</taxon>
        <taxon>Decapoda</taxon>
        <taxon>Pleocyemata</taxon>
        <taxon>Anomura</taxon>
        <taxon>Galatheoidea</taxon>
        <taxon>Porcellanidae</taxon>
        <taxon>Petrolisthes</taxon>
    </lineage>
</organism>
<dbReference type="SUPFAM" id="SSF48726">
    <property type="entry name" value="Immunoglobulin"/>
    <property type="match status" value="1"/>
</dbReference>
<name>A0AAE1G9I1_PETCI</name>